<dbReference type="AlphaFoldDB" id="A0A5J4L0J2"/>
<dbReference type="EMBL" id="BLAG01000004">
    <property type="protein sequence ID" value="GES27917.1"/>
    <property type="molecule type" value="Genomic_DNA"/>
</dbReference>
<dbReference type="OrthoDB" id="4151592at2"/>
<reference evidence="1 2" key="1">
    <citation type="submission" date="2019-10" db="EMBL/GenBank/DDBJ databases">
        <title>Whole genome shotgun sequence of Streptomyces angustmyceticus NBRC 3934.</title>
        <authorList>
            <person name="Hosoyama A."/>
            <person name="Ichikawa N."/>
            <person name="Kimura A."/>
            <person name="Kitahashi Y."/>
            <person name="Komaki H."/>
            <person name="Uohara A."/>
        </authorList>
    </citation>
    <scope>NUCLEOTIDE SEQUENCE [LARGE SCALE GENOMIC DNA]</scope>
    <source>
        <strain evidence="1 2">NBRC 3934</strain>
    </source>
</reference>
<protein>
    <submittedName>
        <fullName evidence="1">Uncharacterized protein</fullName>
    </submittedName>
</protein>
<dbReference type="RefSeq" id="WP_086718689.1">
    <property type="nucleotide sequence ID" value="NZ_BLAG01000004.1"/>
</dbReference>
<dbReference type="GeneID" id="96749688"/>
<accession>A0A5J4L0J2</accession>
<name>A0A5J4L0J2_9ACTN</name>
<organism evidence="1 2">
    <name type="scientific">Streptomyces angustmyceticus</name>
    <dbReference type="NCBI Taxonomy" id="285578"/>
    <lineage>
        <taxon>Bacteria</taxon>
        <taxon>Bacillati</taxon>
        <taxon>Actinomycetota</taxon>
        <taxon>Actinomycetes</taxon>
        <taxon>Kitasatosporales</taxon>
        <taxon>Streptomycetaceae</taxon>
        <taxon>Streptomyces</taxon>
    </lineage>
</organism>
<dbReference type="Proteomes" id="UP000325598">
    <property type="component" value="Unassembled WGS sequence"/>
</dbReference>
<gene>
    <name evidence="1" type="ORF">San01_04040</name>
</gene>
<proteinExistence type="predicted"/>
<sequence length="229" mass="24670">MNDTAADYSWPTCMACGHELWVSEAGRQACRPCEDKTVKRLAELPSLFRQLNTTASLMRGARKVGAATSGSRVPPIPPRLEVLSLVAAGGVATRLRDIEDSWRAALGWTVAPWRGSPAEAVPEHTRFLINNLPWAADAYDSIDQDIDDIRRLHVECDAALTGERRPGRVNVGLCPVADESGKACGNQLTASAGSPRIQCGTCGTEWSDMAAWRDLRRAQEAANETGAAA</sequence>
<keyword evidence="2" id="KW-1185">Reference proteome</keyword>
<comment type="caution">
    <text evidence="1">The sequence shown here is derived from an EMBL/GenBank/DDBJ whole genome shotgun (WGS) entry which is preliminary data.</text>
</comment>
<evidence type="ECO:0000313" key="2">
    <source>
        <dbReference type="Proteomes" id="UP000325598"/>
    </source>
</evidence>
<evidence type="ECO:0000313" key="1">
    <source>
        <dbReference type="EMBL" id="GES27917.1"/>
    </source>
</evidence>